<feature type="region of interest" description="Disordered" evidence="1">
    <location>
        <begin position="1113"/>
        <end position="1138"/>
    </location>
</feature>
<accession>A0ABW5CYZ6</accession>
<evidence type="ECO:0000256" key="2">
    <source>
        <dbReference type="SAM" id="SignalP"/>
    </source>
</evidence>
<keyword evidence="2" id="KW-0732">Signal</keyword>
<evidence type="ECO:0000313" key="4">
    <source>
        <dbReference type="EMBL" id="MFD2247268.1"/>
    </source>
</evidence>
<dbReference type="Gene3D" id="2.60.40.10">
    <property type="entry name" value="Immunoglobulins"/>
    <property type="match status" value="3"/>
</dbReference>
<evidence type="ECO:0000256" key="1">
    <source>
        <dbReference type="SAM" id="MobiDB-lite"/>
    </source>
</evidence>
<proteinExistence type="predicted"/>
<gene>
    <name evidence="4" type="ORF">ACFSKP_13450</name>
</gene>
<keyword evidence="5" id="KW-1185">Reference proteome</keyword>
<comment type="caution">
    <text evidence="4">The sequence shown here is derived from an EMBL/GenBank/DDBJ whole genome shotgun (WGS) entry which is preliminary data.</text>
</comment>
<evidence type="ECO:0000313" key="5">
    <source>
        <dbReference type="Proteomes" id="UP001597374"/>
    </source>
</evidence>
<protein>
    <submittedName>
        <fullName evidence="4">T9SS type A sorting domain-containing protein</fullName>
    </submittedName>
</protein>
<sequence length="1473" mass="150315">MRANYYRIMCSLILVMIAANLPEAVAQTPGFIYKTATAGGSKVLDPNQDGYISTTKAGFTGGKDEGASNSEIPYRPFPALTTEPIGDLNTGTTGGHTDLVPPTTPLSTPSTGSPIATYFDGTNLLFRVRLGSSSTSPKGYSVLIDSDQTFTGTGANPGFEYEVLLAASFAVQVIKHTPTGSSTIFSGSVDQYSQRSVAASTGSGNADYFYDFYVPLTAFQGGITAATPLRMSGITITSAQSGLTGTVSDVGGVNFQAYNYDAPSAWRALINGFPPTSLTSIQTTGFAAVTATAPVVSGPITANSTTISGTSVEAAGSVVTVLRNGVAICGNTGQPACPTVSSTGTWTLSGLSSTLLTAGDVITARVTPSGKTISPVSNSVTVISGVCTATPAPVLTGLASSGNTSKQFVGTTTLNQRQKITIYNTSGTLIGTYDYTPSGTGPTFSWTTPAFTITENNYYATTTPLDASGNNSGCESLRSNQLCFRNGQNPGVNTEIVSITSVAYDNATFNSTNSTTWSEVPTNLATISGTVAATSTSVSTTVVLFINATEQSQRVTITTSTTAATPWSLTIPASVLQPGNTVNVRTTRTLTGGGNISCPNSFSSASNFLTVQGTTAAPSISPVTCGKITTLSGTSTEPAGTVIQFYTNGTAGARDGSLITQSGTSTPLTATVSATGTWSVDLSSAAGGGIAAGTPVTARAKAVGKVRSVNSAAVTSTAAPTGTLTIASPITEGQTTITGTAPAGSQVTVYIEGTPFSPVTTNSNGIWTASGFSSLEVFAGASVTANYKLTGNNCASEKIAPVIVQCSPPSSSPTVTPSALTICSGGTAQVTVNNSEAGVAYRLITVSGTTETETGNSVLGTGGAITLTSFPITSATTLRVRARKVSGTACTTILSGSTNVTVNTPPANTNTLTIGSSSGCAGLAQTITVAGTQTGLSYQLINSTTKAPIAVTSGDTNPKAGNGSSITFNVASVSTTTTFGILVTNTTTGCSAEGTNTVTYTVTGPAANQEVSLSTTKTCSGSPAIVYVQTNNDGATYQLYRSSDNAKVGTAFTGTGQRQAITVSPTVTTTFYVTASVSGGCTVTLANRVTLEVSATFAPVTAGTAQTVCSSTASLQGSDPAPGTGRWSVRSKPTGSADPTFTAATSAATTVTGLVSGSYTFTWTVTSSCGGSNSSSSADVTVVVNCPAVYNIAPPKYREEYKVNDVLATVSDPDGAISQANVVTGSGSLPAGASLLANGNIVVANASEGYLMPGTYNFSVRTRDANGVETVTPITLRIYGTSPTLAPLPVELVYFKAVAGKGKVELQWLTASEKDNDRFEVERSSDGRTFSKIGTVKGKGDSNVAIKYNFTDKAPLKGTVYYRLKQVDVDGSFEYSNVVATSSGGSTTSDKLMQVYPNPFTSNVNVTLTVQQPAQTQLIIIDLQGREVLRKSVELDKGVNQIELPLQKLANGMYILKAVGGGIDETTKIIKNR</sequence>
<reference evidence="5" key="1">
    <citation type="journal article" date="2019" name="Int. J. Syst. Evol. Microbiol.">
        <title>The Global Catalogue of Microorganisms (GCM) 10K type strain sequencing project: providing services to taxonomists for standard genome sequencing and annotation.</title>
        <authorList>
            <consortium name="The Broad Institute Genomics Platform"/>
            <consortium name="The Broad Institute Genome Sequencing Center for Infectious Disease"/>
            <person name="Wu L."/>
            <person name="Ma J."/>
        </authorList>
    </citation>
    <scope>NUCLEOTIDE SEQUENCE [LARGE SCALE GENOMIC DNA]</scope>
    <source>
        <strain evidence="5">CGMCC 4.1782</strain>
    </source>
</reference>
<feature type="chain" id="PRO_5046951913" evidence="2">
    <location>
        <begin position="27"/>
        <end position="1473"/>
    </location>
</feature>
<dbReference type="EMBL" id="JBHUIM010000002">
    <property type="protein sequence ID" value="MFD2247268.1"/>
    <property type="molecule type" value="Genomic_DNA"/>
</dbReference>
<dbReference type="Proteomes" id="UP001597374">
    <property type="component" value="Unassembled WGS sequence"/>
</dbReference>
<evidence type="ECO:0000259" key="3">
    <source>
        <dbReference type="Pfam" id="PF18962"/>
    </source>
</evidence>
<organism evidence="4 5">
    <name type="scientific">Pontibacter ruber</name>
    <dbReference type="NCBI Taxonomy" id="1343895"/>
    <lineage>
        <taxon>Bacteria</taxon>
        <taxon>Pseudomonadati</taxon>
        <taxon>Bacteroidota</taxon>
        <taxon>Cytophagia</taxon>
        <taxon>Cytophagales</taxon>
        <taxon>Hymenobacteraceae</taxon>
        <taxon>Pontibacter</taxon>
    </lineage>
</organism>
<dbReference type="RefSeq" id="WP_250430203.1">
    <property type="nucleotide sequence ID" value="NZ_JALPRR010000003.1"/>
</dbReference>
<feature type="domain" description="Secretion system C-terminal sorting" evidence="3">
    <location>
        <begin position="1395"/>
        <end position="1470"/>
    </location>
</feature>
<name>A0ABW5CYZ6_9BACT</name>
<dbReference type="NCBIfam" id="TIGR04183">
    <property type="entry name" value="Por_Secre_tail"/>
    <property type="match status" value="1"/>
</dbReference>
<dbReference type="InterPro" id="IPR013783">
    <property type="entry name" value="Ig-like_fold"/>
</dbReference>
<feature type="signal peptide" evidence="2">
    <location>
        <begin position="1"/>
        <end position="26"/>
    </location>
</feature>
<dbReference type="Pfam" id="PF18962">
    <property type="entry name" value="Por_Secre_tail"/>
    <property type="match status" value="1"/>
</dbReference>
<dbReference type="InterPro" id="IPR026444">
    <property type="entry name" value="Secre_tail"/>
</dbReference>